<dbReference type="PANTHER" id="PTHR31321">
    <property type="entry name" value="ACYL-COA THIOESTER HYDROLASE YBHC-RELATED"/>
    <property type="match status" value="1"/>
</dbReference>
<dbReference type="SUPFAM" id="SSF51126">
    <property type="entry name" value="Pectin lyase-like"/>
    <property type="match status" value="1"/>
</dbReference>
<dbReference type="EMBL" id="CP058909">
    <property type="protein sequence ID" value="QLH84660.1"/>
    <property type="molecule type" value="Genomic_DNA"/>
</dbReference>
<evidence type="ECO:0000313" key="6">
    <source>
        <dbReference type="Proteomes" id="UP000509346"/>
    </source>
</evidence>
<organism evidence="5 6">
    <name type="scientific">Halosimplex pelagicum</name>
    <dbReference type="NCBI Taxonomy" id="869886"/>
    <lineage>
        <taxon>Archaea</taxon>
        <taxon>Methanobacteriati</taxon>
        <taxon>Methanobacteriota</taxon>
        <taxon>Stenosarchaea group</taxon>
        <taxon>Halobacteria</taxon>
        <taxon>Halobacteriales</taxon>
        <taxon>Haloarculaceae</taxon>
        <taxon>Halosimplex</taxon>
    </lineage>
</organism>
<keyword evidence="3" id="KW-0063">Aspartyl esterase</keyword>
<dbReference type="Pfam" id="PF01095">
    <property type="entry name" value="Pectinesterase"/>
    <property type="match status" value="1"/>
</dbReference>
<evidence type="ECO:0000256" key="3">
    <source>
        <dbReference type="ARBA" id="ARBA00023085"/>
    </source>
</evidence>
<reference evidence="5 6" key="1">
    <citation type="submission" date="2020-07" db="EMBL/GenBank/DDBJ databases">
        <title>Halosimplex litoreum sp. nov. and Halosimplex rubrum sp. nov., isolated from different salt environments.</title>
        <authorList>
            <person name="Cui H."/>
        </authorList>
    </citation>
    <scope>NUCLEOTIDE SEQUENCE [LARGE SCALE GENOMIC DNA]</scope>
    <source>
        <strain evidence="5 6">R2</strain>
    </source>
</reference>
<keyword evidence="6" id="KW-1185">Reference proteome</keyword>
<proteinExistence type="inferred from homology"/>
<sequence>MSAGDSGDYDYVVDAGGDGDYESIQAAIDGAKSFPRERVSIFVRDGVYEEKVSVHSWNPEIDLVGESAENTVVTYDDHFDEIGRGRNSTFFTYTLQVDGNDFRARNLTVENTAGPDAGQAVALHTEADRAAFENCRFLGNQDTVYAAGEGARQYYRGCYVEGTTDFLFGGATAVFEDCRIHSKADSYITAASTPEREAFGYVLEDCALTADSDVSEVYLGRPWRDHAHVAVLRSELGEHIHPAGWHNWDRPDTEETVTYVEYGNDGPGAREGDKRVDWAGELTAAEAEAYAKANVLLREDDEAFAPNWYRVVTE</sequence>
<evidence type="ECO:0000313" key="5">
    <source>
        <dbReference type="EMBL" id="QLH84660.1"/>
    </source>
</evidence>
<dbReference type="KEGG" id="hpel:HZS54_24790"/>
<dbReference type="GO" id="GO:0042545">
    <property type="term" value="P:cell wall modification"/>
    <property type="evidence" value="ECO:0007669"/>
    <property type="project" value="InterPro"/>
</dbReference>
<dbReference type="GO" id="GO:0030599">
    <property type="term" value="F:pectinesterase activity"/>
    <property type="evidence" value="ECO:0007669"/>
    <property type="project" value="InterPro"/>
</dbReference>
<protein>
    <submittedName>
        <fullName evidence="5">Pectin esterase</fullName>
    </submittedName>
</protein>
<dbReference type="OrthoDB" id="238302at2157"/>
<comment type="similarity">
    <text evidence="1">Belongs to the pectinesterase family.</text>
</comment>
<dbReference type="Proteomes" id="UP000509346">
    <property type="component" value="Chromosome"/>
</dbReference>
<keyword evidence="2" id="KW-0378">Hydrolase</keyword>
<accession>A0A7D5PGR0</accession>
<dbReference type="GeneID" id="56085881"/>
<dbReference type="AlphaFoldDB" id="A0A7D5PGR0"/>
<evidence type="ECO:0000256" key="1">
    <source>
        <dbReference type="ARBA" id="ARBA00008891"/>
    </source>
</evidence>
<feature type="domain" description="Pectinesterase catalytic" evidence="4">
    <location>
        <begin position="11"/>
        <end position="295"/>
    </location>
</feature>
<dbReference type="InterPro" id="IPR012334">
    <property type="entry name" value="Pectin_lyas_fold"/>
</dbReference>
<evidence type="ECO:0000259" key="4">
    <source>
        <dbReference type="Pfam" id="PF01095"/>
    </source>
</evidence>
<name>A0A7D5PGR0_9EURY</name>
<evidence type="ECO:0000256" key="2">
    <source>
        <dbReference type="ARBA" id="ARBA00022801"/>
    </source>
</evidence>
<dbReference type="PANTHER" id="PTHR31321:SF57">
    <property type="entry name" value="PECTINESTERASE 53-RELATED"/>
    <property type="match status" value="1"/>
</dbReference>
<dbReference type="RefSeq" id="WP_179919739.1">
    <property type="nucleotide sequence ID" value="NZ_CP058909.1"/>
</dbReference>
<dbReference type="Gene3D" id="2.160.20.10">
    <property type="entry name" value="Single-stranded right-handed beta-helix, Pectin lyase-like"/>
    <property type="match status" value="1"/>
</dbReference>
<dbReference type="InterPro" id="IPR011050">
    <property type="entry name" value="Pectin_lyase_fold/virulence"/>
</dbReference>
<dbReference type="InterPro" id="IPR000070">
    <property type="entry name" value="Pectinesterase_cat"/>
</dbReference>
<gene>
    <name evidence="5" type="ORF">HZS54_24790</name>
</gene>